<gene>
    <name evidence="1" type="ORF">EZS28_005213</name>
</gene>
<evidence type="ECO:0000313" key="1">
    <source>
        <dbReference type="EMBL" id="KAA6399262.1"/>
    </source>
</evidence>
<dbReference type="AlphaFoldDB" id="A0A5J4WXH7"/>
<reference evidence="1 2" key="1">
    <citation type="submission" date="2019-03" db="EMBL/GenBank/DDBJ databases">
        <title>Single cell metagenomics reveals metabolic interactions within the superorganism composed of flagellate Streblomastix strix and complex community of Bacteroidetes bacteria on its surface.</title>
        <authorList>
            <person name="Treitli S.C."/>
            <person name="Kolisko M."/>
            <person name="Husnik F."/>
            <person name="Keeling P."/>
            <person name="Hampl V."/>
        </authorList>
    </citation>
    <scope>NUCLEOTIDE SEQUENCE [LARGE SCALE GENOMIC DNA]</scope>
    <source>
        <strain evidence="1">ST1C</strain>
    </source>
</reference>
<name>A0A5J4WXH7_9EUKA</name>
<protein>
    <submittedName>
        <fullName evidence="1">Uncharacterized protein</fullName>
    </submittedName>
</protein>
<evidence type="ECO:0000313" key="2">
    <source>
        <dbReference type="Proteomes" id="UP000324800"/>
    </source>
</evidence>
<dbReference type="EMBL" id="SNRW01000788">
    <property type="protein sequence ID" value="KAA6399262.1"/>
    <property type="molecule type" value="Genomic_DNA"/>
</dbReference>
<dbReference type="Proteomes" id="UP000324800">
    <property type="component" value="Unassembled WGS sequence"/>
</dbReference>
<accession>A0A5J4WXH7</accession>
<organism evidence="1 2">
    <name type="scientific">Streblomastix strix</name>
    <dbReference type="NCBI Taxonomy" id="222440"/>
    <lineage>
        <taxon>Eukaryota</taxon>
        <taxon>Metamonada</taxon>
        <taxon>Preaxostyla</taxon>
        <taxon>Oxymonadida</taxon>
        <taxon>Streblomastigidae</taxon>
        <taxon>Streblomastix</taxon>
    </lineage>
</organism>
<sequence>MKIICRKSDEFELYIQLDVTYPFVHQSEQIRFALGSPIVRLSHLEDGIPLNCDESIGQLQPQGQFISENMHKSVGTVELELAVHFLSD</sequence>
<comment type="caution">
    <text evidence="1">The sequence shown here is derived from an EMBL/GenBank/DDBJ whole genome shotgun (WGS) entry which is preliminary data.</text>
</comment>
<proteinExistence type="predicted"/>